<dbReference type="Proteomes" id="UP000006160">
    <property type="component" value="Plasmid pCLG1"/>
</dbReference>
<accession>A0A9N7FZ85</accession>
<dbReference type="RefSeq" id="WP_012669517.1">
    <property type="nucleotide sequence ID" value="NC_012946.1"/>
</dbReference>
<dbReference type="EMBL" id="CP001659">
    <property type="protein sequence ID" value="ACT33682.1"/>
    <property type="molecule type" value="Genomic_DNA"/>
</dbReference>
<name>A0A9N7FZ85_CLOBO</name>
<evidence type="ECO:0000313" key="1">
    <source>
        <dbReference type="EMBL" id="ACT33682.1"/>
    </source>
</evidence>
<keyword evidence="1" id="KW-0614">Plasmid</keyword>
<organism evidence="1 2">
    <name type="scientific">Clostridium botulinum D str. 1873</name>
    <dbReference type="NCBI Taxonomy" id="592027"/>
    <lineage>
        <taxon>Bacteria</taxon>
        <taxon>Bacillati</taxon>
        <taxon>Bacillota</taxon>
        <taxon>Clostridia</taxon>
        <taxon>Eubacteriales</taxon>
        <taxon>Clostridiaceae</taxon>
        <taxon>Clostridium</taxon>
    </lineage>
</organism>
<gene>
    <name evidence="1" type="ORF">CLG_0037</name>
</gene>
<geneLocation type="plasmid" evidence="1 2">
    <name>pCLG1</name>
</geneLocation>
<proteinExistence type="predicted"/>
<evidence type="ECO:0000313" key="2">
    <source>
        <dbReference type="Proteomes" id="UP000006160"/>
    </source>
</evidence>
<protein>
    <submittedName>
        <fullName evidence="1">Uncharacterized protein</fullName>
    </submittedName>
</protein>
<sequence>MIKNLNCCCCCSNNTLNGPKRYYVRIKNKGDLCVKYVLQYSVSSAITTKEDLVLKGQKRSSFFTEDAFNICLNILNCSFIMTRLIYHTTLTEYRNICYQITGTAEHPICTEVPY</sequence>
<dbReference type="AlphaFoldDB" id="A0A9N7FZ85"/>
<reference evidence="1 2" key="1">
    <citation type="submission" date="2009-06" db="EMBL/GenBank/DDBJ databases">
        <authorList>
            <person name="Shrivastava S."/>
            <person name="Brinkac L.B."/>
            <person name="Brown J.L."/>
            <person name="Bruce D.B."/>
            <person name="Detter C."/>
            <person name="Green L.D."/>
            <person name="Munk C.A."/>
            <person name="Rogers Y.C."/>
            <person name="Tapia R."/>
            <person name="Saunders E.S."/>
            <person name="Sims D.R."/>
            <person name="Smith L.A."/>
            <person name="Smith T.J."/>
            <person name="Sutton G."/>
            <person name="Brettin T."/>
        </authorList>
    </citation>
    <scope>NUCLEOTIDE SEQUENCE [LARGE SCALE GENOMIC DNA]</scope>
    <source>
        <strain evidence="2">D str. 1873</strain>
        <plasmid evidence="1 2">pCLG1</plasmid>
    </source>
</reference>